<gene>
    <name evidence="2" type="ORF">BC670_0520</name>
</gene>
<dbReference type="RefSeq" id="WP_133063074.1">
    <property type="nucleotide sequence ID" value="NZ_VFPJ01000001.1"/>
</dbReference>
<reference evidence="2 3" key="1">
    <citation type="submission" date="2019-06" db="EMBL/GenBank/DDBJ databases">
        <title>Genomic Encyclopedia of Archaeal and Bacterial Type Strains, Phase II (KMG-II): from individual species to whole genera.</title>
        <authorList>
            <person name="Goeker M."/>
        </authorList>
    </citation>
    <scope>NUCLEOTIDE SEQUENCE [LARGE SCALE GENOMIC DNA]</scope>
    <source>
        <strain evidence="2 3">DSM 24789</strain>
    </source>
</reference>
<feature type="chain" id="PRO_5021863157" description="Cytochrome c domain-containing protein" evidence="1">
    <location>
        <begin position="23"/>
        <end position="122"/>
    </location>
</feature>
<evidence type="ECO:0008006" key="4">
    <source>
        <dbReference type="Google" id="ProtNLM"/>
    </source>
</evidence>
<protein>
    <recommendedName>
        <fullName evidence="4">Cytochrome c domain-containing protein</fullName>
    </recommendedName>
</protein>
<dbReference type="Proteomes" id="UP000320773">
    <property type="component" value="Unassembled WGS sequence"/>
</dbReference>
<dbReference type="SUPFAM" id="SSF46626">
    <property type="entry name" value="Cytochrome c"/>
    <property type="match status" value="1"/>
</dbReference>
<feature type="signal peptide" evidence="1">
    <location>
        <begin position="1"/>
        <end position="22"/>
    </location>
</feature>
<sequence length="122" mass="13096">MKYKIFFTSLAVMMLSCSKDDATPAVVPTTPVAPVVVTEFTNTTIKPILDKCVACHGAGGVAVNKWYYNPANYETSIKANIGKIYTQTSVFGAGMATANYGNLTQAQVNAIITWYQAGYPAN</sequence>
<dbReference type="GO" id="GO:0020037">
    <property type="term" value="F:heme binding"/>
    <property type="evidence" value="ECO:0007669"/>
    <property type="project" value="InterPro"/>
</dbReference>
<dbReference type="AlphaFoldDB" id="A0A543G0V2"/>
<dbReference type="GO" id="GO:0009055">
    <property type="term" value="F:electron transfer activity"/>
    <property type="evidence" value="ECO:0007669"/>
    <property type="project" value="InterPro"/>
</dbReference>
<accession>A0A543G0V2</accession>
<dbReference type="InterPro" id="IPR036909">
    <property type="entry name" value="Cyt_c-like_dom_sf"/>
</dbReference>
<proteinExistence type="predicted"/>
<evidence type="ECO:0000313" key="2">
    <source>
        <dbReference type="EMBL" id="TQM39697.1"/>
    </source>
</evidence>
<dbReference type="PROSITE" id="PS51257">
    <property type="entry name" value="PROKAR_LIPOPROTEIN"/>
    <property type="match status" value="1"/>
</dbReference>
<keyword evidence="1" id="KW-0732">Signal</keyword>
<comment type="caution">
    <text evidence="2">The sequence shown here is derived from an EMBL/GenBank/DDBJ whole genome shotgun (WGS) entry which is preliminary data.</text>
</comment>
<dbReference type="Gene3D" id="1.10.760.10">
    <property type="entry name" value="Cytochrome c-like domain"/>
    <property type="match status" value="1"/>
</dbReference>
<name>A0A543G0V2_9FLAO</name>
<evidence type="ECO:0000256" key="1">
    <source>
        <dbReference type="SAM" id="SignalP"/>
    </source>
</evidence>
<dbReference type="EMBL" id="VFPJ01000001">
    <property type="protein sequence ID" value="TQM39697.1"/>
    <property type="molecule type" value="Genomic_DNA"/>
</dbReference>
<organism evidence="2 3">
    <name type="scientific">Flavobacterium branchiophilum</name>
    <dbReference type="NCBI Taxonomy" id="55197"/>
    <lineage>
        <taxon>Bacteria</taxon>
        <taxon>Pseudomonadati</taxon>
        <taxon>Bacteroidota</taxon>
        <taxon>Flavobacteriia</taxon>
        <taxon>Flavobacteriales</taxon>
        <taxon>Flavobacteriaceae</taxon>
        <taxon>Flavobacterium</taxon>
    </lineage>
</organism>
<evidence type="ECO:0000313" key="3">
    <source>
        <dbReference type="Proteomes" id="UP000320773"/>
    </source>
</evidence>